<gene>
    <name evidence="2" type="ORF">H0194_08925</name>
</gene>
<sequence length="225" mass="25505">MEHFLDFAGWWTAERTNVLINATIALIALVSLLVARRSLRLNRQISINANRPMMMAEILMPDYAKETLRLMVSNRGKSVAKNVKVSFDPDLPNTTRQNEATAGGSHYSPIRRVKSIFSNTVFSTWVPGHQVDVAYWLQPEGKLLDGDSISDSAEGVPGIMFALLEYDDELNNHYSERFELNVRSVIGSDFRTNSITTNGKLNFEKQLSRDIQENNRMLGRISRKL</sequence>
<evidence type="ECO:0000313" key="2">
    <source>
        <dbReference type="EMBL" id="QNE89170.1"/>
    </source>
</evidence>
<reference evidence="2 3" key="1">
    <citation type="submission" date="2020-07" db="EMBL/GenBank/DDBJ databases">
        <title>Complete genome and description of Corynebacterium incognita strain Marseille-Q3630 sp. nov.</title>
        <authorList>
            <person name="Boxberger M."/>
        </authorList>
    </citation>
    <scope>NUCLEOTIDE SEQUENCE [LARGE SCALE GENOMIC DNA]</scope>
    <source>
        <strain evidence="2 3">Marseille-Q3630</strain>
    </source>
</reference>
<keyword evidence="3" id="KW-1185">Reference proteome</keyword>
<name>A0A7G7CNK4_9CORY</name>
<dbReference type="EMBL" id="CP059404">
    <property type="protein sequence ID" value="QNE89170.1"/>
    <property type="molecule type" value="Genomic_DNA"/>
</dbReference>
<organism evidence="2 3">
    <name type="scientific">Corynebacterium incognita</name>
    <dbReference type="NCBI Taxonomy" id="2754725"/>
    <lineage>
        <taxon>Bacteria</taxon>
        <taxon>Bacillati</taxon>
        <taxon>Actinomycetota</taxon>
        <taxon>Actinomycetes</taxon>
        <taxon>Mycobacteriales</taxon>
        <taxon>Corynebacteriaceae</taxon>
        <taxon>Corynebacterium</taxon>
    </lineage>
</organism>
<dbReference type="AlphaFoldDB" id="A0A7G7CNK4"/>
<evidence type="ECO:0000313" key="3">
    <source>
        <dbReference type="Proteomes" id="UP000515743"/>
    </source>
</evidence>
<accession>A0A7G7CNK4</accession>
<keyword evidence="1" id="KW-0812">Transmembrane</keyword>
<protein>
    <submittedName>
        <fullName evidence="2">Uncharacterized protein</fullName>
    </submittedName>
</protein>
<dbReference type="RefSeq" id="WP_185175548.1">
    <property type="nucleotide sequence ID" value="NZ_CP059404.1"/>
</dbReference>
<keyword evidence="1" id="KW-0472">Membrane</keyword>
<feature type="transmembrane region" description="Helical" evidence="1">
    <location>
        <begin position="18"/>
        <end position="35"/>
    </location>
</feature>
<dbReference type="KEGG" id="cik:H0194_08925"/>
<keyword evidence="1" id="KW-1133">Transmembrane helix</keyword>
<dbReference type="Proteomes" id="UP000515743">
    <property type="component" value="Chromosome"/>
</dbReference>
<proteinExistence type="predicted"/>
<evidence type="ECO:0000256" key="1">
    <source>
        <dbReference type="SAM" id="Phobius"/>
    </source>
</evidence>